<evidence type="ECO:0000256" key="3">
    <source>
        <dbReference type="ARBA" id="ARBA00023163"/>
    </source>
</evidence>
<dbReference type="PROSITE" id="PS01081">
    <property type="entry name" value="HTH_TETR_1"/>
    <property type="match status" value="1"/>
</dbReference>
<dbReference type="Gene3D" id="1.10.357.10">
    <property type="entry name" value="Tetracycline Repressor, domain 2"/>
    <property type="match status" value="1"/>
</dbReference>
<keyword evidence="1" id="KW-0805">Transcription regulation</keyword>
<dbReference type="STRING" id="134601.AFA91_12315"/>
<dbReference type="PANTHER" id="PTHR30055:SF238">
    <property type="entry name" value="MYCOFACTOCIN BIOSYNTHESIS TRANSCRIPTIONAL REGULATOR MFTR-RELATED"/>
    <property type="match status" value="1"/>
</dbReference>
<keyword evidence="3" id="KW-0804">Transcription</keyword>
<dbReference type="PROSITE" id="PS50977">
    <property type="entry name" value="HTH_TETR_2"/>
    <property type="match status" value="1"/>
</dbReference>
<protein>
    <submittedName>
        <fullName evidence="6">TetR family transcriptional regulator</fullName>
    </submittedName>
</protein>
<dbReference type="SUPFAM" id="SSF46689">
    <property type="entry name" value="Homeodomain-like"/>
    <property type="match status" value="1"/>
</dbReference>
<dbReference type="Proteomes" id="UP000062255">
    <property type="component" value="Chromosome"/>
</dbReference>
<dbReference type="EMBL" id="CP012150">
    <property type="protein sequence ID" value="AKS32526.1"/>
    <property type="molecule type" value="Genomic_DNA"/>
</dbReference>
<dbReference type="GO" id="GO:0000976">
    <property type="term" value="F:transcription cis-regulatory region binding"/>
    <property type="evidence" value="ECO:0007669"/>
    <property type="project" value="TreeGrafter"/>
</dbReference>
<proteinExistence type="predicted"/>
<dbReference type="InterPro" id="IPR001647">
    <property type="entry name" value="HTH_TetR"/>
</dbReference>
<name>A0A0K0X550_MYCGD</name>
<dbReference type="InterPro" id="IPR050109">
    <property type="entry name" value="HTH-type_TetR-like_transc_reg"/>
</dbReference>
<dbReference type="Pfam" id="PF00440">
    <property type="entry name" value="TetR_N"/>
    <property type="match status" value="1"/>
</dbReference>
<feature type="domain" description="HTH tetR-type" evidence="5">
    <location>
        <begin position="16"/>
        <end position="76"/>
    </location>
</feature>
<dbReference type="InterPro" id="IPR023772">
    <property type="entry name" value="DNA-bd_HTH_TetR-type_CS"/>
</dbReference>
<evidence type="ECO:0000256" key="1">
    <source>
        <dbReference type="ARBA" id="ARBA00023015"/>
    </source>
</evidence>
<dbReference type="KEGG" id="mgo:AFA91_12315"/>
<dbReference type="OrthoDB" id="4143918at2"/>
<dbReference type="AlphaFoldDB" id="A0A0K0X550"/>
<dbReference type="InterPro" id="IPR009057">
    <property type="entry name" value="Homeodomain-like_sf"/>
</dbReference>
<evidence type="ECO:0000313" key="7">
    <source>
        <dbReference type="Proteomes" id="UP000062255"/>
    </source>
</evidence>
<dbReference type="GO" id="GO:0003700">
    <property type="term" value="F:DNA-binding transcription factor activity"/>
    <property type="evidence" value="ECO:0007669"/>
    <property type="project" value="TreeGrafter"/>
</dbReference>
<gene>
    <name evidence="6" type="ORF">AFA91_12315</name>
</gene>
<evidence type="ECO:0000259" key="5">
    <source>
        <dbReference type="PROSITE" id="PS50977"/>
    </source>
</evidence>
<feature type="DNA-binding region" description="H-T-H motif" evidence="4">
    <location>
        <begin position="39"/>
        <end position="58"/>
    </location>
</feature>
<evidence type="ECO:0000313" key="6">
    <source>
        <dbReference type="EMBL" id="AKS32526.1"/>
    </source>
</evidence>
<evidence type="ECO:0000256" key="4">
    <source>
        <dbReference type="PROSITE-ProRule" id="PRU00335"/>
    </source>
</evidence>
<evidence type="ECO:0000256" key="2">
    <source>
        <dbReference type="ARBA" id="ARBA00023125"/>
    </source>
</evidence>
<accession>A0A0K0X550</accession>
<organism evidence="6 7">
    <name type="scientific">Mycolicibacterium goodii</name>
    <name type="common">Mycobacterium goodii</name>
    <dbReference type="NCBI Taxonomy" id="134601"/>
    <lineage>
        <taxon>Bacteria</taxon>
        <taxon>Bacillati</taxon>
        <taxon>Actinomycetota</taxon>
        <taxon>Actinomycetes</taxon>
        <taxon>Mycobacteriales</taxon>
        <taxon>Mycobacteriaceae</taxon>
        <taxon>Mycolicibacterium</taxon>
    </lineage>
</organism>
<dbReference type="PANTHER" id="PTHR30055">
    <property type="entry name" value="HTH-TYPE TRANSCRIPTIONAL REGULATOR RUTR"/>
    <property type="match status" value="1"/>
</dbReference>
<dbReference type="PATRIC" id="fig|134601.6.peg.2558"/>
<sequence>MAYRSQQLGRRERKKQRTRTLLVNAAIDLCARQGFQQTTVEQIAVAAEVSARTFSRYFATKDAVMLAFLDDVIELLAGALAQQPPDLGDLDALLHAHIAAFEKTRVAEPGQLTDERFLAWARIFTSSPSLMQGTVRFRPAVLFEVLAERMGVSTDDRKLTLIWSVWNAITTTALVQLGSEVDWATVTVERILDQIRSTYAEFVEVTGGVREFA</sequence>
<reference evidence="6 7" key="1">
    <citation type="submission" date="2015-07" db="EMBL/GenBank/DDBJ databases">
        <title>Complete genome sequence of Mycobacterium goodii X7B, a facultative thermophilic biodesulfurizing bacterium.</title>
        <authorList>
            <person name="Yu B."/>
            <person name="Li F."/>
            <person name="Xu P."/>
        </authorList>
    </citation>
    <scope>NUCLEOTIDE SEQUENCE [LARGE SCALE GENOMIC DNA]</scope>
    <source>
        <strain evidence="6 7">X7B</strain>
    </source>
</reference>
<dbReference type="RefSeq" id="WP_049744951.1">
    <property type="nucleotide sequence ID" value="NZ_CP012150.1"/>
</dbReference>
<keyword evidence="2 4" id="KW-0238">DNA-binding</keyword>